<accession>Q0B8R8</accession>
<sequence length="83" mass="9344">MIDVRALGYVVVEATRVDAWRSYARDVLGMQVLDAPDGALYPKMDERDFRYVIVPGTTDRYFASGWELPDGAAFDAALARRSR</sequence>
<dbReference type="Pfam" id="PF22632">
    <property type="entry name" value="BphC_D1"/>
    <property type="match status" value="1"/>
</dbReference>
<dbReference type="EMBL" id="CP000441">
    <property type="protein sequence ID" value="ABI89455.1"/>
    <property type="molecule type" value="Genomic_DNA"/>
</dbReference>
<dbReference type="AlphaFoldDB" id="Q0B8R8"/>
<dbReference type="eggNOG" id="COG0346">
    <property type="taxonomic scope" value="Bacteria"/>
</dbReference>
<evidence type="ECO:0008006" key="3">
    <source>
        <dbReference type="Google" id="ProtNLM"/>
    </source>
</evidence>
<protein>
    <recommendedName>
        <fullName evidence="3">Glyoxalase</fullName>
    </recommendedName>
</protein>
<evidence type="ECO:0000313" key="1">
    <source>
        <dbReference type="EMBL" id="ABI89455.1"/>
    </source>
</evidence>
<name>Q0B8R8_BURCM</name>
<organism evidence="1 2">
    <name type="scientific">Burkholderia ambifaria (strain ATCC BAA-244 / DSM 16087 / CCUG 44356 / LMG 19182 / AMMD)</name>
    <name type="common">Burkholderia cepacia (strain AMMD)</name>
    <dbReference type="NCBI Taxonomy" id="339670"/>
    <lineage>
        <taxon>Bacteria</taxon>
        <taxon>Pseudomonadati</taxon>
        <taxon>Pseudomonadota</taxon>
        <taxon>Betaproteobacteria</taxon>
        <taxon>Burkholderiales</taxon>
        <taxon>Burkholderiaceae</taxon>
        <taxon>Burkholderia</taxon>
        <taxon>Burkholderia cepacia complex</taxon>
    </lineage>
</organism>
<dbReference type="PATRIC" id="fig|339670.21.peg.4166"/>
<gene>
    <name evidence="1" type="ordered locus">Bamb_3901</name>
</gene>
<dbReference type="Proteomes" id="UP000000662">
    <property type="component" value="Chromosome 2"/>
</dbReference>
<dbReference type="Gene3D" id="3.10.180.10">
    <property type="entry name" value="2,3-Dihydroxybiphenyl 1,2-Dioxygenase, domain 1"/>
    <property type="match status" value="1"/>
</dbReference>
<proteinExistence type="predicted"/>
<dbReference type="KEGG" id="bam:Bamb_3901"/>
<keyword evidence="2" id="KW-1185">Reference proteome</keyword>
<dbReference type="InterPro" id="IPR029068">
    <property type="entry name" value="Glyas_Bleomycin-R_OHBP_Dase"/>
</dbReference>
<dbReference type="SUPFAM" id="SSF54593">
    <property type="entry name" value="Glyoxalase/Bleomycin resistance protein/Dihydroxybiphenyl dioxygenase"/>
    <property type="match status" value="1"/>
</dbReference>
<reference evidence="1" key="1">
    <citation type="submission" date="2006-08" db="EMBL/GenBank/DDBJ databases">
        <title>Complete sequence of Chromosome 2 of Burkholderia cepacia AMMD.</title>
        <authorList>
            <consortium name="US DOE Joint Genome Institute"/>
            <person name="Copeland A."/>
            <person name="Lucas S."/>
            <person name="Lapidus A."/>
            <person name="Barry K."/>
            <person name="Detter J.C."/>
            <person name="Glavina del Rio T."/>
            <person name="Hammon N."/>
            <person name="Israni S."/>
            <person name="Pitluck S."/>
            <person name="Bruce D."/>
            <person name="Chain P."/>
            <person name="Malfatti S."/>
            <person name="Shin M."/>
            <person name="Vergez L."/>
            <person name="Schmutz J."/>
            <person name="Larimer F."/>
            <person name="Land M."/>
            <person name="Hauser L."/>
            <person name="Kyrpides N."/>
            <person name="Kim E."/>
            <person name="Parke J."/>
            <person name="Coenye T."/>
            <person name="Konstantinidis K."/>
            <person name="Ramette A."/>
            <person name="Tiedje J."/>
            <person name="Richardson P."/>
        </authorList>
    </citation>
    <scope>NUCLEOTIDE SEQUENCE</scope>
    <source>
        <strain evidence="1">AMMD</strain>
    </source>
</reference>
<evidence type="ECO:0000313" key="2">
    <source>
        <dbReference type="Proteomes" id="UP000000662"/>
    </source>
</evidence>